<dbReference type="InterPro" id="IPR013740">
    <property type="entry name" value="Redoxin"/>
</dbReference>
<dbReference type="PANTHER" id="PTHR42852">
    <property type="entry name" value="THIOL:DISULFIDE INTERCHANGE PROTEIN DSBE"/>
    <property type="match status" value="1"/>
</dbReference>
<dbReference type="KEGG" id="lvn:BWR22_14175"/>
<dbReference type="PANTHER" id="PTHR42852:SF17">
    <property type="entry name" value="THIOREDOXIN-LIKE PROTEIN HI_1115"/>
    <property type="match status" value="1"/>
</dbReference>
<dbReference type="EMBL" id="CP019352">
    <property type="protein sequence ID" value="APY01400.1"/>
    <property type="molecule type" value="Genomic_DNA"/>
</dbReference>
<dbReference type="InterPro" id="IPR036249">
    <property type="entry name" value="Thioredoxin-like_sf"/>
</dbReference>
<protein>
    <recommendedName>
        <fullName evidence="1">Thioredoxin domain-containing protein</fullName>
    </recommendedName>
</protein>
<dbReference type="SUPFAM" id="SSF52833">
    <property type="entry name" value="Thioredoxin-like"/>
    <property type="match status" value="1"/>
</dbReference>
<dbReference type="InterPro" id="IPR050553">
    <property type="entry name" value="Thioredoxin_ResA/DsbE_sf"/>
</dbReference>
<proteinExistence type="predicted"/>
<sequence length="247" mass="28297">MHYVKFIAVGFMLFFSVFIYAQKDYKFIPKNQKLLSDKQVKTMQIMITPDILLFNEQGKVLPSSQLELMTNPGYKPLFYANSEGKIKSVVFQKKNNNPAFVEKNPEAQFTKGEKALDFIVTDLNGNKIKLSELKGKVVVLNFWFTKCGPCVQEMPKLNELVKEYNNKDVVFLAITFNKKDIVEDFLFDTDFNYTIAANANHVITMYAVQSFPTSIVINKKGETVLKEIGYRTNIKSVLSKAIKNQLK</sequence>
<dbReference type="Pfam" id="PF08534">
    <property type="entry name" value="Redoxin"/>
    <property type="match status" value="1"/>
</dbReference>
<organism evidence="2 3">
    <name type="scientific">Lacinutrix venerupis</name>
    <dbReference type="NCBI Taxonomy" id="1486034"/>
    <lineage>
        <taxon>Bacteria</taxon>
        <taxon>Pseudomonadati</taxon>
        <taxon>Bacteroidota</taxon>
        <taxon>Flavobacteriia</taxon>
        <taxon>Flavobacteriales</taxon>
        <taxon>Flavobacteriaceae</taxon>
        <taxon>Lacinutrix</taxon>
    </lineage>
</organism>
<dbReference type="GO" id="GO:0016491">
    <property type="term" value="F:oxidoreductase activity"/>
    <property type="evidence" value="ECO:0007669"/>
    <property type="project" value="InterPro"/>
</dbReference>
<keyword evidence="3" id="KW-1185">Reference proteome</keyword>
<dbReference type="Gene3D" id="3.40.30.10">
    <property type="entry name" value="Glutaredoxin"/>
    <property type="match status" value="1"/>
</dbReference>
<evidence type="ECO:0000313" key="2">
    <source>
        <dbReference type="EMBL" id="APY01400.1"/>
    </source>
</evidence>
<gene>
    <name evidence="2" type="ORF">BWR22_14175</name>
</gene>
<feature type="domain" description="Thioredoxin" evidence="1">
    <location>
        <begin position="109"/>
        <end position="247"/>
    </location>
</feature>
<reference evidence="2 3" key="1">
    <citation type="submission" date="2017-01" db="EMBL/GenBank/DDBJ databases">
        <title>Complete genome of Lacinutrix venerupis DOK2-8 isolated from seawater in Dokdo.</title>
        <authorList>
            <person name="Chi W.-J."/>
            <person name="Kim J.H."/>
        </authorList>
    </citation>
    <scope>NUCLEOTIDE SEQUENCE [LARGE SCALE GENOMIC DNA]</scope>
    <source>
        <strain evidence="2 3">DOK2-8</strain>
    </source>
</reference>
<name>A0AAC9LPK1_9FLAO</name>
<evidence type="ECO:0000259" key="1">
    <source>
        <dbReference type="PROSITE" id="PS51352"/>
    </source>
</evidence>
<dbReference type="InterPro" id="IPR013766">
    <property type="entry name" value="Thioredoxin_domain"/>
</dbReference>
<accession>A0AAC9LPK1</accession>
<evidence type="ECO:0000313" key="3">
    <source>
        <dbReference type="Proteomes" id="UP000187506"/>
    </source>
</evidence>
<dbReference type="PROSITE" id="PS51352">
    <property type="entry name" value="THIOREDOXIN_2"/>
    <property type="match status" value="1"/>
</dbReference>
<dbReference type="CDD" id="cd02966">
    <property type="entry name" value="TlpA_like_family"/>
    <property type="match status" value="1"/>
</dbReference>
<dbReference type="AlphaFoldDB" id="A0AAC9LPK1"/>
<dbReference type="Proteomes" id="UP000187506">
    <property type="component" value="Chromosome"/>
</dbReference>
<dbReference type="RefSeq" id="WP_076734302.1">
    <property type="nucleotide sequence ID" value="NZ_CP019352.1"/>
</dbReference>